<comment type="catalytic activity">
    <reaction evidence="5">
        <text>an L-alpha-D-Hep-(1-&gt;5)-[alpha-Kdo-(2-&gt;4)]-alpha-Kdo-(2-&gt;6)-lipid A + ADP-L-glycero-beta-D-manno-heptose = an L-alpha-D-Hep-(1-&gt;3)-L-alpha-D-Hep-(1-&gt;5)-[alpha-Kdo-(2-&gt;4)]-alpha-Kdo-(2-&gt;6)-lipid A + ADP + H(+)</text>
        <dbReference type="Rhea" id="RHEA:74071"/>
        <dbReference type="ChEBI" id="CHEBI:15378"/>
        <dbReference type="ChEBI" id="CHEBI:61506"/>
        <dbReference type="ChEBI" id="CHEBI:193068"/>
        <dbReference type="ChEBI" id="CHEBI:193069"/>
        <dbReference type="ChEBI" id="CHEBI:456216"/>
        <dbReference type="EC" id="2.4.99.24"/>
    </reaction>
</comment>
<evidence type="ECO:0000256" key="2">
    <source>
        <dbReference type="ARBA" id="ARBA00022679"/>
    </source>
</evidence>
<dbReference type="EMBL" id="CP001089">
    <property type="protein sequence ID" value="ACD94498.1"/>
    <property type="molecule type" value="Genomic_DNA"/>
</dbReference>
<dbReference type="FunFam" id="3.40.50.2000:FF:000023">
    <property type="entry name" value="ADP-heptose--LPS heptosyltransferase II"/>
    <property type="match status" value="1"/>
</dbReference>
<dbReference type="eggNOG" id="COG0859">
    <property type="taxonomic scope" value="Bacteria"/>
</dbReference>
<evidence type="ECO:0000256" key="5">
    <source>
        <dbReference type="ARBA" id="ARBA00047503"/>
    </source>
</evidence>
<sequence>MKSSQHAEIAGQAAVQRVLVRAVNWIGDAVMTTPALMAVRETYPRAEITLLANPLVGQLLQGHPALDRVMLFDRKLKHRGLLGRLRLARQLAAERFDLAVILPNSFDSALIPWLARIPVRIGKASDGRSLLLTHRFYEQSPSAERHEVQYYCELLAAFGISAEQSTPTLAVTAQEEQEVSTLLAEHGISAEEMVLGVNAGASFGSAKRWYPERFANVAQRLAASWGARVILFGGPDEQELVAVIEREMAGNCLNLAGKTTVRQLMALINRCNFFVTNDSGPMHIAAAFGVPLVAIFGPTDHRGTAPCSDKAVIVRQTIDCAPCKLRVCPTDHRCMTAVTVEDVVKSANLLWKNKGVKTR</sequence>
<dbReference type="Gene3D" id="3.40.50.2000">
    <property type="entry name" value="Glycogen Phosphorylase B"/>
    <property type="match status" value="2"/>
</dbReference>
<comment type="similarity">
    <text evidence="3">Belongs to the glycosyltransferase 9 family.</text>
</comment>
<reference evidence="6 7" key="1">
    <citation type="submission" date="2008-05" db="EMBL/GenBank/DDBJ databases">
        <title>Complete sequence of chromosome of Geobacter lovleyi SZ.</title>
        <authorList>
            <consortium name="US DOE Joint Genome Institute"/>
            <person name="Lucas S."/>
            <person name="Copeland A."/>
            <person name="Lapidus A."/>
            <person name="Glavina del Rio T."/>
            <person name="Dalin E."/>
            <person name="Tice H."/>
            <person name="Bruce D."/>
            <person name="Goodwin L."/>
            <person name="Pitluck S."/>
            <person name="Chertkov O."/>
            <person name="Meincke L."/>
            <person name="Brettin T."/>
            <person name="Detter J.C."/>
            <person name="Han C."/>
            <person name="Tapia R."/>
            <person name="Kuske C.R."/>
            <person name="Schmutz J."/>
            <person name="Larimer F."/>
            <person name="Land M."/>
            <person name="Hauser L."/>
            <person name="Kyrpides N."/>
            <person name="Mikhailova N."/>
            <person name="Sung Y."/>
            <person name="Fletcher K.E."/>
            <person name="Ritalahti K.M."/>
            <person name="Loeffler F.E."/>
            <person name="Richardson P."/>
        </authorList>
    </citation>
    <scope>NUCLEOTIDE SEQUENCE [LARGE SCALE GENOMIC DNA]</scope>
    <source>
        <strain evidence="7">ATCC BAA-1151 / DSM 17278 / SZ</strain>
    </source>
</reference>
<dbReference type="KEGG" id="glo:Glov_0772"/>
<organism evidence="6 7">
    <name type="scientific">Trichlorobacter lovleyi (strain ATCC BAA-1151 / DSM 17278 / SZ)</name>
    <name type="common">Geobacter lovleyi</name>
    <dbReference type="NCBI Taxonomy" id="398767"/>
    <lineage>
        <taxon>Bacteria</taxon>
        <taxon>Pseudomonadati</taxon>
        <taxon>Thermodesulfobacteriota</taxon>
        <taxon>Desulfuromonadia</taxon>
        <taxon>Geobacterales</taxon>
        <taxon>Geobacteraceae</taxon>
        <taxon>Trichlorobacter</taxon>
    </lineage>
</organism>
<proteinExistence type="inferred from homology"/>
<dbReference type="PANTHER" id="PTHR30160">
    <property type="entry name" value="TETRAACYLDISACCHARIDE 4'-KINASE-RELATED"/>
    <property type="match status" value="1"/>
</dbReference>
<evidence type="ECO:0000256" key="3">
    <source>
        <dbReference type="ARBA" id="ARBA00043995"/>
    </source>
</evidence>
<dbReference type="Proteomes" id="UP000002420">
    <property type="component" value="Chromosome"/>
</dbReference>
<dbReference type="InterPro" id="IPR051199">
    <property type="entry name" value="LPS_LOS_Heptosyltrfase"/>
</dbReference>
<dbReference type="CAZy" id="GT9">
    <property type="family name" value="Glycosyltransferase Family 9"/>
</dbReference>
<dbReference type="PANTHER" id="PTHR30160:SF7">
    <property type="entry name" value="ADP-HEPTOSE--LPS HEPTOSYLTRANSFERASE 2"/>
    <property type="match status" value="1"/>
</dbReference>
<keyword evidence="1" id="KW-0328">Glycosyltransferase</keyword>
<dbReference type="SUPFAM" id="SSF53756">
    <property type="entry name" value="UDP-Glycosyltransferase/glycogen phosphorylase"/>
    <property type="match status" value="1"/>
</dbReference>
<dbReference type="OrthoDB" id="9797795at2"/>
<dbReference type="GO" id="GO:0009244">
    <property type="term" value="P:lipopolysaccharide core region biosynthetic process"/>
    <property type="evidence" value="ECO:0007669"/>
    <property type="project" value="TreeGrafter"/>
</dbReference>
<dbReference type="InterPro" id="IPR011910">
    <property type="entry name" value="RfaF"/>
</dbReference>
<keyword evidence="2 6" id="KW-0808">Transferase</keyword>
<dbReference type="EC" id="2.4.99.24" evidence="4"/>
<dbReference type="GO" id="GO:0005829">
    <property type="term" value="C:cytosol"/>
    <property type="evidence" value="ECO:0007669"/>
    <property type="project" value="TreeGrafter"/>
</dbReference>
<dbReference type="InterPro" id="IPR002201">
    <property type="entry name" value="Glyco_trans_9"/>
</dbReference>
<name>B3E4I3_TRIL1</name>
<dbReference type="AlphaFoldDB" id="B3E4I3"/>
<dbReference type="CDD" id="cd03789">
    <property type="entry name" value="GT9_LPS_heptosyltransferase"/>
    <property type="match status" value="1"/>
</dbReference>
<gene>
    <name evidence="6" type="ordered locus">Glov_0772</name>
</gene>
<dbReference type="Pfam" id="PF01075">
    <property type="entry name" value="Glyco_transf_9"/>
    <property type="match status" value="1"/>
</dbReference>
<evidence type="ECO:0000313" key="7">
    <source>
        <dbReference type="Proteomes" id="UP000002420"/>
    </source>
</evidence>
<dbReference type="HOGENOM" id="CLU_038371_0_0_7"/>
<evidence type="ECO:0000256" key="4">
    <source>
        <dbReference type="ARBA" id="ARBA00044042"/>
    </source>
</evidence>
<dbReference type="NCBIfam" id="TIGR02195">
    <property type="entry name" value="heptsyl_trn_II"/>
    <property type="match status" value="1"/>
</dbReference>
<evidence type="ECO:0000313" key="6">
    <source>
        <dbReference type="EMBL" id="ACD94498.1"/>
    </source>
</evidence>
<dbReference type="RefSeq" id="WP_012468854.1">
    <property type="nucleotide sequence ID" value="NC_010814.1"/>
</dbReference>
<keyword evidence="7" id="KW-1185">Reference proteome</keyword>
<dbReference type="STRING" id="398767.Glov_0772"/>
<dbReference type="GO" id="GO:0008713">
    <property type="term" value="F:ADP-heptose-lipopolysaccharide heptosyltransferase activity"/>
    <property type="evidence" value="ECO:0007669"/>
    <property type="project" value="UniProtKB-EC"/>
</dbReference>
<protein>
    <recommendedName>
        <fullName evidence="4">lipopolysaccharide heptosyltransferase II</fullName>
        <ecNumber evidence="4">2.4.99.24</ecNumber>
    </recommendedName>
</protein>
<evidence type="ECO:0000256" key="1">
    <source>
        <dbReference type="ARBA" id="ARBA00022676"/>
    </source>
</evidence>
<accession>B3E4I3</accession>